<feature type="region of interest" description="Disordered" evidence="1">
    <location>
        <begin position="1"/>
        <end position="43"/>
    </location>
</feature>
<accession>A0AAV7QCA7</accession>
<evidence type="ECO:0000256" key="1">
    <source>
        <dbReference type="SAM" id="MobiDB-lite"/>
    </source>
</evidence>
<evidence type="ECO:0000313" key="3">
    <source>
        <dbReference type="Proteomes" id="UP001066276"/>
    </source>
</evidence>
<keyword evidence="3" id="KW-1185">Reference proteome</keyword>
<proteinExistence type="predicted"/>
<dbReference type="AlphaFoldDB" id="A0AAV7QCA7"/>
<organism evidence="2 3">
    <name type="scientific">Pleurodeles waltl</name>
    <name type="common">Iberian ribbed newt</name>
    <dbReference type="NCBI Taxonomy" id="8319"/>
    <lineage>
        <taxon>Eukaryota</taxon>
        <taxon>Metazoa</taxon>
        <taxon>Chordata</taxon>
        <taxon>Craniata</taxon>
        <taxon>Vertebrata</taxon>
        <taxon>Euteleostomi</taxon>
        <taxon>Amphibia</taxon>
        <taxon>Batrachia</taxon>
        <taxon>Caudata</taxon>
        <taxon>Salamandroidea</taxon>
        <taxon>Salamandridae</taxon>
        <taxon>Pleurodelinae</taxon>
        <taxon>Pleurodeles</taxon>
    </lineage>
</organism>
<feature type="compositionally biased region" description="Polar residues" evidence="1">
    <location>
        <begin position="1"/>
        <end position="14"/>
    </location>
</feature>
<evidence type="ECO:0000313" key="2">
    <source>
        <dbReference type="EMBL" id="KAJ1138141.1"/>
    </source>
</evidence>
<reference evidence="2" key="1">
    <citation type="journal article" date="2022" name="bioRxiv">
        <title>Sequencing and chromosome-scale assembly of the giantPleurodeles waltlgenome.</title>
        <authorList>
            <person name="Brown T."/>
            <person name="Elewa A."/>
            <person name="Iarovenko S."/>
            <person name="Subramanian E."/>
            <person name="Araus A.J."/>
            <person name="Petzold A."/>
            <person name="Susuki M."/>
            <person name="Suzuki K.-i.T."/>
            <person name="Hayashi T."/>
            <person name="Toyoda A."/>
            <person name="Oliveira C."/>
            <person name="Osipova E."/>
            <person name="Leigh N.D."/>
            <person name="Simon A."/>
            <person name="Yun M.H."/>
        </authorList>
    </citation>
    <scope>NUCLEOTIDE SEQUENCE</scope>
    <source>
        <strain evidence="2">20211129_DDA</strain>
        <tissue evidence="2">Liver</tissue>
    </source>
</reference>
<name>A0AAV7QCA7_PLEWA</name>
<dbReference type="Proteomes" id="UP001066276">
    <property type="component" value="Chromosome 6"/>
</dbReference>
<feature type="compositionally biased region" description="Basic and acidic residues" evidence="1">
    <location>
        <begin position="31"/>
        <end position="41"/>
    </location>
</feature>
<gene>
    <name evidence="2" type="ORF">NDU88_004532</name>
</gene>
<protein>
    <submittedName>
        <fullName evidence="2">Uncharacterized protein</fullName>
    </submittedName>
</protein>
<sequence>MGQLTTRLTSNEASVSDVPAGYRSPASPDSVKLRRDQDRSPEAPLFRVRGLRRTHQTAETSVASGVAGVHVQCGDRLRWYSPEERDQPMCGRWAPADVEHLGSGESCHTDSAPGHSIPNPIPELKLCQLPADFIATAYGVSPSSPRPHCLDCIVSLPGRSLQGPVLRQR</sequence>
<dbReference type="EMBL" id="JANPWB010000010">
    <property type="protein sequence ID" value="KAJ1138141.1"/>
    <property type="molecule type" value="Genomic_DNA"/>
</dbReference>
<comment type="caution">
    <text evidence="2">The sequence shown here is derived from an EMBL/GenBank/DDBJ whole genome shotgun (WGS) entry which is preliminary data.</text>
</comment>